<keyword evidence="1" id="KW-0812">Transmembrane</keyword>
<keyword evidence="1" id="KW-0472">Membrane</keyword>
<protein>
    <submittedName>
        <fullName evidence="2">Uncharacterized protein</fullName>
    </submittedName>
</protein>
<keyword evidence="1" id="KW-1133">Transmembrane helix</keyword>
<evidence type="ECO:0000313" key="3">
    <source>
        <dbReference type="Proteomes" id="UP000230463"/>
    </source>
</evidence>
<feature type="transmembrane region" description="Helical" evidence="1">
    <location>
        <begin position="45"/>
        <end position="64"/>
    </location>
</feature>
<dbReference type="AlphaFoldDB" id="A0A855FPI2"/>
<evidence type="ECO:0000313" key="2">
    <source>
        <dbReference type="EMBL" id="PIT62775.1"/>
    </source>
</evidence>
<sequence length="77" mass="8983">MVAENVSYTLILKDDVQLKPERAFLLTDKRNYKSFDFLNLTLKNLFTILILQLLIFLLLNSLFVRDSGNYENVDISP</sequence>
<gene>
    <name evidence="2" type="ORF">BHC57_00600</name>
</gene>
<proteinExistence type="predicted"/>
<dbReference type="Proteomes" id="UP000230463">
    <property type="component" value="Unassembled WGS sequence"/>
</dbReference>
<evidence type="ECO:0000256" key="1">
    <source>
        <dbReference type="SAM" id="Phobius"/>
    </source>
</evidence>
<organism evidence="2 3">
    <name type="scientific">Snodgrassella alvi</name>
    <dbReference type="NCBI Taxonomy" id="1196083"/>
    <lineage>
        <taxon>Bacteria</taxon>
        <taxon>Pseudomonadati</taxon>
        <taxon>Pseudomonadota</taxon>
        <taxon>Betaproteobacteria</taxon>
        <taxon>Neisseriales</taxon>
        <taxon>Neisseriaceae</taxon>
        <taxon>Snodgrassella</taxon>
    </lineage>
</organism>
<accession>A0A855FPI2</accession>
<reference evidence="2 3" key="1">
    <citation type="journal article" date="2017" name="MBio">
        <title>Type VI secretion-mediated competition in the bee gut microbiome.</title>
        <authorList>
            <person name="Steele M.I."/>
            <person name="Kwong W.K."/>
            <person name="Powell J.E."/>
            <person name="Whiteley M."/>
            <person name="Moran N.A."/>
        </authorList>
    </citation>
    <scope>NUCLEOTIDE SEQUENCE [LARGE SCALE GENOMIC DNA]</scope>
    <source>
        <strain evidence="2 3">HK3</strain>
    </source>
</reference>
<name>A0A855FPI2_9NEIS</name>
<dbReference type="EMBL" id="MEIU01000002">
    <property type="protein sequence ID" value="PIT62775.1"/>
    <property type="molecule type" value="Genomic_DNA"/>
</dbReference>
<comment type="caution">
    <text evidence="2">The sequence shown here is derived from an EMBL/GenBank/DDBJ whole genome shotgun (WGS) entry which is preliminary data.</text>
</comment>